<accession>A0ABD1FGA2</accession>
<dbReference type="EMBL" id="JBDJPC010000001">
    <property type="protein sequence ID" value="KAL1518329.1"/>
    <property type="molecule type" value="Genomic_DNA"/>
</dbReference>
<evidence type="ECO:0000313" key="2">
    <source>
        <dbReference type="EMBL" id="KAL1518329.1"/>
    </source>
</evidence>
<reference evidence="2 3" key="1">
    <citation type="submission" date="2024-05" db="EMBL/GenBank/DDBJ databases">
        <title>Genetic variation in Jamaican populations of the coffee berry borer (Hypothenemus hampei).</title>
        <authorList>
            <person name="Errbii M."/>
            <person name="Myrie A."/>
        </authorList>
    </citation>
    <scope>NUCLEOTIDE SEQUENCE [LARGE SCALE GENOMIC DNA]</scope>
    <source>
        <strain evidence="2">JA-Hopewell-2020-01-JO</strain>
        <tissue evidence="2">Whole body</tissue>
    </source>
</reference>
<feature type="compositionally biased region" description="Polar residues" evidence="1">
    <location>
        <begin position="28"/>
        <end position="43"/>
    </location>
</feature>
<gene>
    <name evidence="2" type="ORF">ABEB36_001968</name>
</gene>
<evidence type="ECO:0000256" key="1">
    <source>
        <dbReference type="SAM" id="MobiDB-lite"/>
    </source>
</evidence>
<dbReference type="Proteomes" id="UP001566132">
    <property type="component" value="Unassembled WGS sequence"/>
</dbReference>
<feature type="region of interest" description="Disordered" evidence="1">
    <location>
        <begin position="24"/>
        <end position="43"/>
    </location>
</feature>
<protein>
    <submittedName>
        <fullName evidence="2">Uncharacterized protein</fullName>
    </submittedName>
</protein>
<proteinExistence type="predicted"/>
<evidence type="ECO:0000313" key="3">
    <source>
        <dbReference type="Proteomes" id="UP001566132"/>
    </source>
</evidence>
<comment type="caution">
    <text evidence="2">The sequence shown here is derived from an EMBL/GenBank/DDBJ whole genome shotgun (WGS) entry which is preliminary data.</text>
</comment>
<sequence length="93" mass="10689">MTNAEWRAENEKWSHEEWGGIVVGGRNPKSNLPGSSSTHPTYQIRSGNKLANWMWKQKGTERWGRVILDHESFQKVTVYKSYSTVAPVVSREI</sequence>
<dbReference type="AlphaFoldDB" id="A0ABD1FGA2"/>
<name>A0ABD1FGA2_HYPHA</name>
<organism evidence="2 3">
    <name type="scientific">Hypothenemus hampei</name>
    <name type="common">Coffee berry borer</name>
    <dbReference type="NCBI Taxonomy" id="57062"/>
    <lineage>
        <taxon>Eukaryota</taxon>
        <taxon>Metazoa</taxon>
        <taxon>Ecdysozoa</taxon>
        <taxon>Arthropoda</taxon>
        <taxon>Hexapoda</taxon>
        <taxon>Insecta</taxon>
        <taxon>Pterygota</taxon>
        <taxon>Neoptera</taxon>
        <taxon>Endopterygota</taxon>
        <taxon>Coleoptera</taxon>
        <taxon>Polyphaga</taxon>
        <taxon>Cucujiformia</taxon>
        <taxon>Curculionidae</taxon>
        <taxon>Scolytinae</taxon>
        <taxon>Hypothenemus</taxon>
    </lineage>
</organism>
<keyword evidence="3" id="KW-1185">Reference proteome</keyword>